<dbReference type="RefSeq" id="WP_108153543.1">
    <property type="nucleotide sequence ID" value="NZ_CP026304.1"/>
</dbReference>
<sequence length="80" mass="9035">MSPKEASSRAKGGVSGRFTPARIIVIVIAILAVVFIFENTRHVKVRLLIPEVTMPLYLSFLAMFVIGVLCGWFLFRRRAR</sequence>
<dbReference type="Proteomes" id="UP000244201">
    <property type="component" value="Chromosome"/>
</dbReference>
<dbReference type="GeneID" id="55660006"/>
<accession>A0A2R4TAV5</accession>
<evidence type="ECO:0000259" key="6">
    <source>
        <dbReference type="Pfam" id="PF06305"/>
    </source>
</evidence>
<protein>
    <submittedName>
        <fullName evidence="7">DUF1049 domain-containing protein</fullName>
    </submittedName>
</protein>
<dbReference type="GO" id="GO:0005886">
    <property type="term" value="C:plasma membrane"/>
    <property type="evidence" value="ECO:0007669"/>
    <property type="project" value="InterPro"/>
</dbReference>
<feature type="transmembrane region" description="Helical" evidence="5">
    <location>
        <begin position="21"/>
        <end position="37"/>
    </location>
</feature>
<dbReference type="Pfam" id="PF06305">
    <property type="entry name" value="LapA_dom"/>
    <property type="match status" value="1"/>
</dbReference>
<dbReference type="AlphaFoldDB" id="A0A2R4TAV5"/>
<feature type="transmembrane region" description="Helical" evidence="5">
    <location>
        <begin position="57"/>
        <end position="75"/>
    </location>
</feature>
<organism evidence="7 8">
    <name type="scientific">Streptomyces lunaelactis</name>
    <dbReference type="NCBI Taxonomy" id="1535768"/>
    <lineage>
        <taxon>Bacteria</taxon>
        <taxon>Bacillati</taxon>
        <taxon>Actinomycetota</taxon>
        <taxon>Actinomycetes</taxon>
        <taxon>Kitasatosporales</taxon>
        <taxon>Streptomycetaceae</taxon>
        <taxon>Streptomyces</taxon>
    </lineage>
</organism>
<dbReference type="EMBL" id="CP026304">
    <property type="protein sequence ID" value="AVZ76255.1"/>
    <property type="molecule type" value="Genomic_DNA"/>
</dbReference>
<keyword evidence="3 5" id="KW-1133">Transmembrane helix</keyword>
<evidence type="ECO:0000256" key="4">
    <source>
        <dbReference type="ARBA" id="ARBA00023136"/>
    </source>
</evidence>
<evidence type="ECO:0000256" key="3">
    <source>
        <dbReference type="ARBA" id="ARBA00022989"/>
    </source>
</evidence>
<reference evidence="7 8" key="1">
    <citation type="submission" date="2018-01" db="EMBL/GenBank/DDBJ databases">
        <title>Complete genome sequence of Streptomyces lunaelactis MM109T, a Ferroverdin A producer isolated from cave moonmilk deposits.</title>
        <authorList>
            <person name="Naome A."/>
            <person name="Martinet L."/>
            <person name="Maciejewska M."/>
            <person name="Anderssen S."/>
            <person name="Adam D."/>
            <person name="Tenconi E."/>
            <person name="Deflandre B."/>
            <person name="Arguelles-Arias A."/>
            <person name="Calusinska M."/>
            <person name="Copieters W."/>
            <person name="Karim L."/>
            <person name="Hanikenne M."/>
            <person name="Baurain D."/>
            <person name="van Wezel G."/>
            <person name="Smargiasso N."/>
            <person name="de Pauw E."/>
            <person name="Delfosse P."/>
            <person name="Rigali S."/>
        </authorList>
    </citation>
    <scope>NUCLEOTIDE SEQUENCE [LARGE SCALE GENOMIC DNA]</scope>
    <source>
        <strain evidence="7 8">MM109</strain>
    </source>
</reference>
<dbReference type="KEGG" id="slk:SLUN_32680"/>
<dbReference type="OrthoDB" id="4334695at2"/>
<evidence type="ECO:0000256" key="2">
    <source>
        <dbReference type="ARBA" id="ARBA00022692"/>
    </source>
</evidence>
<proteinExistence type="predicted"/>
<evidence type="ECO:0000313" key="8">
    <source>
        <dbReference type="Proteomes" id="UP000244201"/>
    </source>
</evidence>
<dbReference type="InterPro" id="IPR010445">
    <property type="entry name" value="LapA_dom"/>
</dbReference>
<name>A0A2R4TAV5_9ACTN</name>
<keyword evidence="2 5" id="KW-0812">Transmembrane</keyword>
<evidence type="ECO:0000256" key="5">
    <source>
        <dbReference type="SAM" id="Phobius"/>
    </source>
</evidence>
<keyword evidence="4 5" id="KW-0472">Membrane</keyword>
<gene>
    <name evidence="7" type="ORF">SLUN_32680</name>
</gene>
<keyword evidence="1" id="KW-1003">Cell membrane</keyword>
<feature type="domain" description="Lipopolysaccharide assembly protein A" evidence="6">
    <location>
        <begin position="38"/>
        <end position="74"/>
    </location>
</feature>
<evidence type="ECO:0000256" key="1">
    <source>
        <dbReference type="ARBA" id="ARBA00022475"/>
    </source>
</evidence>
<evidence type="ECO:0000313" key="7">
    <source>
        <dbReference type="EMBL" id="AVZ76255.1"/>
    </source>
</evidence>
<keyword evidence="8" id="KW-1185">Reference proteome</keyword>